<sequence length="468" mass="55714">MKNHWYLVMVVFQMLYAMEIEKKDQEEIDKTVTKDVLQESPEPNPNHQVSEIEIESEESTKMSLDIIEQDLKAPETSKAESIETVIIKLKNVLFSEKTESTEENSDENILTEEKQSYRYLHDDEKNELLESLKESMNILNENQKDNQDQSQIAQILDYFNKIFTPLILDDDIPIFELTDYNSKFEVPEIDFQPLSDHSDEKMYQKMIDYVFKLLVESQNFQEEDFSFLDSSCPLSNTTLFFISFLEFFEEKRDPFNSQTLVKMFLKTLTYHFDLFIRENLDQPTAGMLDHIISTKNQERILFSVGLFDEQKDHLIDFTITDDRVFIKLGDIIGYSQDFDVIIQYNMPETEEEIKILSETIKFTQLDGYDRMLILRRDENENGISFQDIEGEELNQKVNDEDSLKKWENFFDFKEEGVRPSFYQIFTAQYVEHEHLCYKVFKYVRGTFYKVYNTVYDFFYGKKSKDKED</sequence>
<organism evidence="3 4">
    <name type="scientific">Pseudoloma neurophilia</name>
    <dbReference type="NCBI Taxonomy" id="146866"/>
    <lineage>
        <taxon>Eukaryota</taxon>
        <taxon>Fungi</taxon>
        <taxon>Fungi incertae sedis</taxon>
        <taxon>Microsporidia</taxon>
        <taxon>Pseudoloma</taxon>
    </lineage>
</organism>
<evidence type="ECO:0000313" key="3">
    <source>
        <dbReference type="EMBL" id="KRH95074.1"/>
    </source>
</evidence>
<evidence type="ECO:0000256" key="2">
    <source>
        <dbReference type="SAM" id="SignalP"/>
    </source>
</evidence>
<dbReference type="EMBL" id="LGUB01000007">
    <property type="protein sequence ID" value="KRH95074.1"/>
    <property type="molecule type" value="Genomic_DNA"/>
</dbReference>
<dbReference type="Proteomes" id="UP000051530">
    <property type="component" value="Unassembled WGS sequence"/>
</dbReference>
<comment type="caution">
    <text evidence="3">The sequence shown here is derived from an EMBL/GenBank/DDBJ whole genome shotgun (WGS) entry which is preliminary data.</text>
</comment>
<evidence type="ECO:0000313" key="4">
    <source>
        <dbReference type="Proteomes" id="UP000051530"/>
    </source>
</evidence>
<protein>
    <submittedName>
        <fullName evidence="3">Uncharacterized protein</fullName>
    </submittedName>
</protein>
<feature type="signal peptide" evidence="2">
    <location>
        <begin position="1"/>
        <end position="17"/>
    </location>
</feature>
<proteinExistence type="predicted"/>
<feature type="coiled-coil region" evidence="1">
    <location>
        <begin position="122"/>
        <end position="149"/>
    </location>
</feature>
<keyword evidence="4" id="KW-1185">Reference proteome</keyword>
<name>A0A0R0M0L4_9MICR</name>
<dbReference type="VEuPathDB" id="MicrosporidiaDB:M153_3200029025"/>
<feature type="chain" id="PRO_5006399058" evidence="2">
    <location>
        <begin position="18"/>
        <end position="468"/>
    </location>
</feature>
<gene>
    <name evidence="3" type="ORF">M153_3200029025</name>
</gene>
<keyword evidence="1" id="KW-0175">Coiled coil</keyword>
<accession>A0A0R0M0L4</accession>
<dbReference type="AlphaFoldDB" id="A0A0R0M0L4"/>
<keyword evidence="2" id="KW-0732">Signal</keyword>
<reference evidence="3 4" key="1">
    <citation type="submission" date="2015-07" db="EMBL/GenBank/DDBJ databases">
        <title>The genome of Pseudoloma neurophilia, a relevant intracellular parasite of the zebrafish.</title>
        <authorList>
            <person name="Ndikumana S."/>
            <person name="Pelin A."/>
            <person name="Sanders J."/>
            <person name="Corradi N."/>
        </authorList>
    </citation>
    <scope>NUCLEOTIDE SEQUENCE [LARGE SCALE GENOMIC DNA]</scope>
    <source>
        <strain evidence="3 4">MK1</strain>
    </source>
</reference>
<evidence type="ECO:0000256" key="1">
    <source>
        <dbReference type="SAM" id="Coils"/>
    </source>
</evidence>